<reference evidence="3 4" key="1">
    <citation type="submission" date="2018-03" db="EMBL/GenBank/DDBJ databases">
        <title>Draft Genome Sequences of the Obligatory Marine Myxobacteria Enhygromyxa salina SWB007.</title>
        <authorList>
            <person name="Poehlein A."/>
            <person name="Moghaddam J.A."/>
            <person name="Harms H."/>
            <person name="Alanjari M."/>
            <person name="Koenig G.M."/>
            <person name="Daniel R."/>
            <person name="Schaeberle T.F."/>
        </authorList>
    </citation>
    <scope>NUCLEOTIDE SEQUENCE [LARGE SCALE GENOMIC DNA]</scope>
    <source>
        <strain evidence="3 4">SWB007</strain>
    </source>
</reference>
<evidence type="ECO:0000256" key="1">
    <source>
        <dbReference type="SAM" id="Coils"/>
    </source>
</evidence>
<sequence length="229" mass="25482">MDPEAGAELDARLEALANRVAAAKRRLGATWTEPPAPPHHGSPAQAPTAELQALQAKLQAAESSASLQAQRCSALEDRVAELEAALVGARDQRARAEAKAETARSEADRALDLLETHKHELTKAAPDPTFTEVFQSKLLEIDRLVSERDALRRSSDEWRTKARTVTRERDESTLALARTESQLQELRDRDAATKRKLDELEKRVSDQQKQLEVAERRAKHLRQHIGAAR</sequence>
<dbReference type="RefSeq" id="WP_106093601.1">
    <property type="nucleotide sequence ID" value="NZ_PVNL01000133.1"/>
</dbReference>
<feature type="coiled-coil region" evidence="1">
    <location>
        <begin position="169"/>
        <end position="224"/>
    </location>
</feature>
<dbReference type="OrthoDB" id="5524303at2"/>
<keyword evidence="1" id="KW-0175">Coiled coil</keyword>
<feature type="region of interest" description="Disordered" evidence="2">
    <location>
        <begin position="26"/>
        <end position="49"/>
    </location>
</feature>
<dbReference type="Proteomes" id="UP000238823">
    <property type="component" value="Unassembled WGS sequence"/>
</dbReference>
<dbReference type="EMBL" id="PVNL01000133">
    <property type="protein sequence ID" value="PRP96953.1"/>
    <property type="molecule type" value="Genomic_DNA"/>
</dbReference>
<evidence type="ECO:0000313" key="4">
    <source>
        <dbReference type="Proteomes" id="UP000238823"/>
    </source>
</evidence>
<accession>A0A2S9XVS9</accession>
<name>A0A2S9XVS9_9BACT</name>
<dbReference type="AlphaFoldDB" id="A0A2S9XVS9"/>
<organism evidence="3 4">
    <name type="scientific">Enhygromyxa salina</name>
    <dbReference type="NCBI Taxonomy" id="215803"/>
    <lineage>
        <taxon>Bacteria</taxon>
        <taxon>Pseudomonadati</taxon>
        <taxon>Myxococcota</taxon>
        <taxon>Polyangia</taxon>
        <taxon>Nannocystales</taxon>
        <taxon>Nannocystaceae</taxon>
        <taxon>Enhygromyxa</taxon>
    </lineage>
</organism>
<protein>
    <submittedName>
        <fullName evidence="3">Chromosome partition protein Smc</fullName>
    </submittedName>
</protein>
<evidence type="ECO:0000256" key="2">
    <source>
        <dbReference type="SAM" id="MobiDB-lite"/>
    </source>
</evidence>
<proteinExistence type="predicted"/>
<comment type="caution">
    <text evidence="3">The sequence shown here is derived from an EMBL/GenBank/DDBJ whole genome shotgun (WGS) entry which is preliminary data.</text>
</comment>
<evidence type="ECO:0000313" key="3">
    <source>
        <dbReference type="EMBL" id="PRP96953.1"/>
    </source>
</evidence>
<dbReference type="Gene3D" id="1.10.287.1490">
    <property type="match status" value="1"/>
</dbReference>
<feature type="coiled-coil region" evidence="1">
    <location>
        <begin position="51"/>
        <end position="120"/>
    </location>
</feature>
<gene>
    <name evidence="3" type="primary">smc_5</name>
    <name evidence="3" type="ORF">ENSA7_67840</name>
</gene>